<evidence type="ECO:0000256" key="1">
    <source>
        <dbReference type="ARBA" id="ARBA00007626"/>
    </source>
</evidence>
<sequence length="339" mass="36402">MACPKPTRLLCHLQRRRFCTVNLFETPLHLAVRSAVECGDHRSIPSLLPDSSNPIPNPFSFLSLLPPTLAAATITDLLHSFASLRPRSLPYPAYVALLSLTLPNPIPDPPLSSVLFPPALAVLQSTLRSGRPPLQETRLSLPLNWLALRRRCSVAAIISSLRLLGFRVPDLNTLNYLISSLCATGETEEAAALLRGMSAAGIDPDSASYCEVIEAIGGGAAAELLVEMVVARGMAPRRGTVARVAATMGTEGEARRAAELLRLLEREGCVVGFEAYEAVAEGCLERGDVVAAARVVAEMAQRGFAPYIGVRRRVVEGLAAIGQEEIAGDIRRRLAEIRS</sequence>
<name>A0AAQ3KXV0_9LILI</name>
<dbReference type="PANTHER" id="PTHR47939">
    <property type="entry name" value="MEMBRANE-ASSOCIATED SALT-INDUCIBLE PROTEIN-LIKE"/>
    <property type="match status" value="1"/>
</dbReference>
<comment type="similarity">
    <text evidence="1">Belongs to the PPR family. P subfamily.</text>
</comment>
<dbReference type="PANTHER" id="PTHR47939:SF13">
    <property type="entry name" value="OS03G0201400 PROTEIN"/>
    <property type="match status" value="1"/>
</dbReference>
<gene>
    <name evidence="4" type="ORF">Cni_G25826</name>
</gene>
<proteinExistence type="inferred from homology"/>
<evidence type="ECO:0000256" key="2">
    <source>
        <dbReference type="ARBA" id="ARBA00022737"/>
    </source>
</evidence>
<dbReference type="InterPro" id="IPR002885">
    <property type="entry name" value="PPR_rpt"/>
</dbReference>
<dbReference type="NCBIfam" id="TIGR00756">
    <property type="entry name" value="PPR"/>
    <property type="match status" value="1"/>
</dbReference>
<dbReference type="Gene3D" id="1.25.40.10">
    <property type="entry name" value="Tetratricopeptide repeat domain"/>
    <property type="match status" value="1"/>
</dbReference>
<keyword evidence="5" id="KW-1185">Reference proteome</keyword>
<evidence type="ECO:0000313" key="5">
    <source>
        <dbReference type="Proteomes" id="UP001327560"/>
    </source>
</evidence>
<organism evidence="4 5">
    <name type="scientific">Canna indica</name>
    <name type="common">Indian-shot</name>
    <dbReference type="NCBI Taxonomy" id="4628"/>
    <lineage>
        <taxon>Eukaryota</taxon>
        <taxon>Viridiplantae</taxon>
        <taxon>Streptophyta</taxon>
        <taxon>Embryophyta</taxon>
        <taxon>Tracheophyta</taxon>
        <taxon>Spermatophyta</taxon>
        <taxon>Magnoliopsida</taxon>
        <taxon>Liliopsida</taxon>
        <taxon>Zingiberales</taxon>
        <taxon>Cannaceae</taxon>
        <taxon>Canna</taxon>
    </lineage>
</organism>
<keyword evidence="2" id="KW-0677">Repeat</keyword>
<evidence type="ECO:0000256" key="3">
    <source>
        <dbReference type="PROSITE-ProRule" id="PRU00708"/>
    </source>
</evidence>
<dbReference type="EMBL" id="CP136897">
    <property type="protein sequence ID" value="WOL17037.1"/>
    <property type="molecule type" value="Genomic_DNA"/>
</dbReference>
<dbReference type="AlphaFoldDB" id="A0AAQ3KXV0"/>
<feature type="repeat" description="PPR" evidence="3">
    <location>
        <begin position="170"/>
        <end position="204"/>
    </location>
</feature>
<reference evidence="4 5" key="1">
    <citation type="submission" date="2023-10" db="EMBL/GenBank/DDBJ databases">
        <title>Chromosome-scale genome assembly provides insights into flower coloration mechanisms of Canna indica.</title>
        <authorList>
            <person name="Li C."/>
        </authorList>
    </citation>
    <scope>NUCLEOTIDE SEQUENCE [LARGE SCALE GENOMIC DNA]</scope>
    <source>
        <tissue evidence="4">Flower</tissue>
    </source>
</reference>
<dbReference type="PROSITE" id="PS51375">
    <property type="entry name" value="PPR"/>
    <property type="match status" value="2"/>
</dbReference>
<evidence type="ECO:0000313" key="4">
    <source>
        <dbReference type="EMBL" id="WOL17037.1"/>
    </source>
</evidence>
<protein>
    <submittedName>
        <fullName evidence="4">Pentatricopeptide repeat-containing protein</fullName>
    </submittedName>
</protein>
<dbReference type="InterPro" id="IPR011990">
    <property type="entry name" value="TPR-like_helical_dom_sf"/>
</dbReference>
<accession>A0AAQ3KXV0</accession>
<feature type="repeat" description="PPR" evidence="3">
    <location>
        <begin position="272"/>
        <end position="306"/>
    </location>
</feature>
<dbReference type="InterPro" id="IPR050667">
    <property type="entry name" value="PPR-containing_protein"/>
</dbReference>
<dbReference type="Proteomes" id="UP001327560">
    <property type="component" value="Chromosome 8"/>
</dbReference>